<accession>A0A061G530</accession>
<dbReference type="Proteomes" id="UP000026915">
    <property type="component" value="Chromosome 3"/>
</dbReference>
<gene>
    <name evidence="2" type="ORF">TCM_016197</name>
</gene>
<feature type="compositionally biased region" description="Polar residues" evidence="1">
    <location>
        <begin position="82"/>
        <end position="91"/>
    </location>
</feature>
<keyword evidence="3" id="KW-1185">Reference proteome</keyword>
<sequence length="183" mass="19849">MLDNTSHQQFTLEMTVVSAQGLKNTSSSLFSHRLRPFVTITTFPPTPFNGDNGHHMYQTRVDDQGSTGLVPDSRSRHRSPTGGFSQATQLPAASWRRHEDSGDCQCSCEVGRSSSPGCHSCPAFRQHVSDCDRYTGEGYARCGGDGCSLERGRDCDKCGRCGAGGGDGPNRMERRDMIIGGVQ</sequence>
<reference evidence="2 3" key="1">
    <citation type="journal article" date="2013" name="Genome Biol.">
        <title>The genome sequence of the most widely cultivated cacao type and its use to identify candidate genes regulating pod color.</title>
        <authorList>
            <person name="Motamayor J.C."/>
            <person name="Mockaitis K."/>
            <person name="Schmutz J."/>
            <person name="Haiminen N."/>
            <person name="Iii D.L."/>
            <person name="Cornejo O."/>
            <person name="Findley S.D."/>
            <person name="Zheng P."/>
            <person name="Utro F."/>
            <person name="Royaert S."/>
            <person name="Saski C."/>
            <person name="Jenkins J."/>
            <person name="Podicheti R."/>
            <person name="Zhao M."/>
            <person name="Scheffler B.E."/>
            <person name="Stack J.C."/>
            <person name="Feltus F.A."/>
            <person name="Mustiga G.M."/>
            <person name="Amores F."/>
            <person name="Phillips W."/>
            <person name="Marelli J.P."/>
            <person name="May G.D."/>
            <person name="Shapiro H."/>
            <person name="Ma J."/>
            <person name="Bustamante C.D."/>
            <person name="Schnell R.J."/>
            <person name="Main D."/>
            <person name="Gilbert D."/>
            <person name="Parida L."/>
            <person name="Kuhn D.N."/>
        </authorList>
    </citation>
    <scope>NUCLEOTIDE SEQUENCE [LARGE SCALE GENOMIC DNA]</scope>
    <source>
        <strain evidence="3">cv. Matina 1-6</strain>
    </source>
</reference>
<dbReference type="InParanoid" id="A0A061G530"/>
<dbReference type="Gramene" id="EOY24651">
    <property type="protein sequence ID" value="EOY24651"/>
    <property type="gene ID" value="TCM_016197"/>
</dbReference>
<name>A0A061G530_THECC</name>
<proteinExistence type="predicted"/>
<organism evidence="2 3">
    <name type="scientific">Theobroma cacao</name>
    <name type="common">Cacao</name>
    <name type="synonym">Cocoa</name>
    <dbReference type="NCBI Taxonomy" id="3641"/>
    <lineage>
        <taxon>Eukaryota</taxon>
        <taxon>Viridiplantae</taxon>
        <taxon>Streptophyta</taxon>
        <taxon>Embryophyta</taxon>
        <taxon>Tracheophyta</taxon>
        <taxon>Spermatophyta</taxon>
        <taxon>Magnoliopsida</taxon>
        <taxon>eudicotyledons</taxon>
        <taxon>Gunneridae</taxon>
        <taxon>Pentapetalae</taxon>
        <taxon>rosids</taxon>
        <taxon>malvids</taxon>
        <taxon>Malvales</taxon>
        <taxon>Malvaceae</taxon>
        <taxon>Byttnerioideae</taxon>
        <taxon>Theobroma</taxon>
    </lineage>
</organism>
<evidence type="ECO:0000313" key="2">
    <source>
        <dbReference type="EMBL" id="EOY24651.1"/>
    </source>
</evidence>
<dbReference type="HOGENOM" id="CLU_1477630_0_0_1"/>
<dbReference type="EMBL" id="CM001881">
    <property type="protein sequence ID" value="EOY24651.1"/>
    <property type="molecule type" value="Genomic_DNA"/>
</dbReference>
<dbReference type="AlphaFoldDB" id="A0A061G530"/>
<feature type="region of interest" description="Disordered" evidence="1">
    <location>
        <begin position="62"/>
        <end position="92"/>
    </location>
</feature>
<evidence type="ECO:0000256" key="1">
    <source>
        <dbReference type="SAM" id="MobiDB-lite"/>
    </source>
</evidence>
<evidence type="ECO:0000313" key="3">
    <source>
        <dbReference type="Proteomes" id="UP000026915"/>
    </source>
</evidence>
<protein>
    <submittedName>
        <fullName evidence="2">Uncharacterized protein</fullName>
    </submittedName>
</protein>